<reference evidence="1" key="1">
    <citation type="submission" date="2019-11" db="EMBL/GenBank/DDBJ databases">
        <authorList>
            <person name="Feng L."/>
        </authorList>
    </citation>
    <scope>NUCLEOTIDE SEQUENCE</scope>
    <source>
        <strain evidence="1">BintestinalisLFYP9</strain>
    </source>
</reference>
<proteinExistence type="predicted"/>
<dbReference type="InterPro" id="IPR024269">
    <property type="entry name" value="DUF3791"/>
</dbReference>
<accession>A0A6N2UU20</accession>
<name>A0A6N2UU20_9BACE</name>
<dbReference type="EMBL" id="CACRSU010000018">
    <property type="protein sequence ID" value="VYT18536.1"/>
    <property type="molecule type" value="Genomic_DNA"/>
</dbReference>
<organism evidence="1">
    <name type="scientific">Bacteroides intestinalis</name>
    <dbReference type="NCBI Taxonomy" id="329854"/>
    <lineage>
        <taxon>Bacteria</taxon>
        <taxon>Pseudomonadati</taxon>
        <taxon>Bacteroidota</taxon>
        <taxon>Bacteroidia</taxon>
        <taxon>Bacteroidales</taxon>
        <taxon>Bacteroidaceae</taxon>
        <taxon>Bacteroides</taxon>
    </lineage>
</organism>
<dbReference type="RefSeq" id="WP_138292112.1">
    <property type="nucleotide sequence ID" value="NZ_BAABZC010000002.1"/>
</dbReference>
<gene>
    <name evidence="1" type="ORF">BILFYP9_02124</name>
</gene>
<dbReference type="AlphaFoldDB" id="A0A6N2UU20"/>
<evidence type="ECO:0008006" key="2">
    <source>
        <dbReference type="Google" id="ProtNLM"/>
    </source>
</evidence>
<evidence type="ECO:0000313" key="1">
    <source>
        <dbReference type="EMBL" id="VYT18536.1"/>
    </source>
</evidence>
<protein>
    <recommendedName>
        <fullName evidence="2">DUF3791 domain-containing protein</fullName>
    </recommendedName>
</protein>
<sequence>MKQLLELTDLEIRMGFAASCVEAAAKCVGCSYSEMYQRMKRVELINNFIIRHYETIHTESRENITDSVLECLNNWEAYQGITAPKGTNLYLLKQQKKGDFSC</sequence>
<dbReference type="Pfam" id="PF12668">
    <property type="entry name" value="DUF3791"/>
    <property type="match status" value="1"/>
</dbReference>